<sequence length="79" mass="9694">MNKILFDRLRLLALGYKRLHIIISITIPLILVLLILFFKDIKFINPYRHLALYSFFYYWLIIRIYLWVKDGFFNPKINS</sequence>
<proteinExistence type="predicted"/>
<gene>
    <name evidence="2" type="ORF">Pbs1_14580</name>
</gene>
<dbReference type="AlphaFoldDB" id="A0AB33L3E3"/>
<evidence type="ECO:0000313" key="2">
    <source>
        <dbReference type="EMBL" id="BFP68115.1"/>
    </source>
</evidence>
<keyword evidence="1" id="KW-0812">Transmembrane</keyword>
<reference evidence="2" key="1">
    <citation type="submission" date="2024-08" db="EMBL/GenBank/DDBJ databases">
        <title>Whole genome sequence of Tenacibaculum sp. strain pbs-1 associated with black-spot shell disease in Akoya pearl oysters.</title>
        <authorList>
            <person name="Sakatoku A."/>
            <person name="Suzuki T."/>
            <person name="Hatano K."/>
            <person name="Seki M."/>
            <person name="Tanaka D."/>
            <person name="Nakamura S."/>
            <person name="Suzuki N."/>
            <person name="Isshiki T."/>
        </authorList>
    </citation>
    <scope>NUCLEOTIDE SEQUENCE</scope>
    <source>
        <strain evidence="2">Pbs-1</strain>
    </source>
</reference>
<dbReference type="EMBL" id="AP035888">
    <property type="protein sequence ID" value="BFP68115.1"/>
    <property type="molecule type" value="Genomic_DNA"/>
</dbReference>
<keyword evidence="1" id="KW-0472">Membrane</keyword>
<name>A0AB33L3E3_9FLAO</name>
<evidence type="ECO:0000256" key="1">
    <source>
        <dbReference type="SAM" id="Phobius"/>
    </source>
</evidence>
<keyword evidence="1" id="KW-1133">Transmembrane helix</keyword>
<protein>
    <submittedName>
        <fullName evidence="2">Uncharacterized protein</fullName>
    </submittedName>
</protein>
<organism evidence="2">
    <name type="scientific">Tenacibaculum sp. Pbs-1</name>
    <dbReference type="NCBI Taxonomy" id="3238748"/>
    <lineage>
        <taxon>Bacteria</taxon>
        <taxon>Pseudomonadati</taxon>
        <taxon>Bacteroidota</taxon>
        <taxon>Flavobacteriia</taxon>
        <taxon>Flavobacteriales</taxon>
        <taxon>Flavobacteriaceae</taxon>
        <taxon>Tenacibaculum</taxon>
    </lineage>
</organism>
<accession>A0AB33L3E3</accession>
<feature type="transmembrane region" description="Helical" evidence="1">
    <location>
        <begin position="50"/>
        <end position="68"/>
    </location>
</feature>
<feature type="transmembrane region" description="Helical" evidence="1">
    <location>
        <begin position="20"/>
        <end position="38"/>
    </location>
</feature>